<proteinExistence type="predicted"/>
<evidence type="ECO:0000256" key="2">
    <source>
        <dbReference type="PROSITE-ProRule" id="PRU10141"/>
    </source>
</evidence>
<dbReference type="GO" id="GO:0005524">
    <property type="term" value="F:ATP binding"/>
    <property type="evidence" value="ECO:0007669"/>
    <property type="project" value="UniProtKB-UniRule"/>
</dbReference>
<dbReference type="InterPro" id="IPR011009">
    <property type="entry name" value="Kinase-like_dom_sf"/>
</dbReference>
<dbReference type="PANTHER" id="PTHR44329">
    <property type="entry name" value="SERINE/THREONINE-PROTEIN KINASE TNNI3K-RELATED"/>
    <property type="match status" value="1"/>
</dbReference>
<dbReference type="Gene3D" id="3.30.450.40">
    <property type="match status" value="1"/>
</dbReference>
<dbReference type="PROSITE" id="PS00109">
    <property type="entry name" value="PROTEIN_KINASE_TYR"/>
    <property type="match status" value="1"/>
</dbReference>
<dbReference type="InterPro" id="IPR029016">
    <property type="entry name" value="GAF-like_dom_sf"/>
</dbReference>
<dbReference type="PROSITE" id="PS50011">
    <property type="entry name" value="PROTEIN_KINASE_DOM"/>
    <property type="match status" value="1"/>
</dbReference>
<dbReference type="InterPro" id="IPR017441">
    <property type="entry name" value="Protein_kinase_ATP_BS"/>
</dbReference>
<name>A0AAW1S1F4_9CHLO</name>
<keyword evidence="1" id="KW-0675">Receptor</keyword>
<dbReference type="InterPro" id="IPR003018">
    <property type="entry name" value="GAF"/>
</dbReference>
<keyword evidence="2" id="KW-0547">Nucleotide-binding</keyword>
<dbReference type="Proteomes" id="UP001445335">
    <property type="component" value="Unassembled WGS sequence"/>
</dbReference>
<dbReference type="Pfam" id="PF01590">
    <property type="entry name" value="GAF"/>
    <property type="match status" value="1"/>
</dbReference>
<feature type="region of interest" description="Disordered" evidence="3">
    <location>
        <begin position="380"/>
        <end position="429"/>
    </location>
</feature>
<dbReference type="PROSITE" id="PS00107">
    <property type="entry name" value="PROTEIN_KINASE_ATP"/>
    <property type="match status" value="1"/>
</dbReference>
<dbReference type="PANTHER" id="PTHR44329:SF214">
    <property type="entry name" value="PROTEIN KINASE DOMAIN-CONTAINING PROTEIN"/>
    <property type="match status" value="1"/>
</dbReference>
<dbReference type="InterPro" id="IPR008266">
    <property type="entry name" value="Tyr_kinase_AS"/>
</dbReference>
<reference evidence="5 6" key="1">
    <citation type="journal article" date="2024" name="Nat. Commun.">
        <title>Phylogenomics reveals the evolutionary origins of lichenization in chlorophyte algae.</title>
        <authorList>
            <person name="Puginier C."/>
            <person name="Libourel C."/>
            <person name="Otte J."/>
            <person name="Skaloud P."/>
            <person name="Haon M."/>
            <person name="Grisel S."/>
            <person name="Petersen M."/>
            <person name="Berrin J.G."/>
            <person name="Delaux P.M."/>
            <person name="Dal Grande F."/>
            <person name="Keller J."/>
        </authorList>
    </citation>
    <scope>NUCLEOTIDE SEQUENCE [LARGE SCALE GENOMIC DNA]</scope>
    <source>
        <strain evidence="5 6">SAG 245.80</strain>
    </source>
</reference>
<accession>A0AAW1S1F4</accession>
<comment type="caution">
    <text evidence="5">The sequence shown here is derived from an EMBL/GenBank/DDBJ whole genome shotgun (WGS) entry which is preliminary data.</text>
</comment>
<feature type="binding site" evidence="2">
    <location>
        <position position="471"/>
    </location>
    <ligand>
        <name>ATP</name>
        <dbReference type="ChEBI" id="CHEBI:30616"/>
    </ligand>
</feature>
<organism evidence="5 6">
    <name type="scientific">Elliptochloris bilobata</name>
    <dbReference type="NCBI Taxonomy" id="381761"/>
    <lineage>
        <taxon>Eukaryota</taxon>
        <taxon>Viridiplantae</taxon>
        <taxon>Chlorophyta</taxon>
        <taxon>core chlorophytes</taxon>
        <taxon>Trebouxiophyceae</taxon>
        <taxon>Trebouxiophyceae incertae sedis</taxon>
        <taxon>Elliptochloris clade</taxon>
        <taxon>Elliptochloris</taxon>
    </lineage>
</organism>
<evidence type="ECO:0000256" key="3">
    <source>
        <dbReference type="SAM" id="MobiDB-lite"/>
    </source>
</evidence>
<protein>
    <recommendedName>
        <fullName evidence="4">Protein kinase domain-containing protein</fullName>
    </recommendedName>
</protein>
<dbReference type="Gene3D" id="1.10.510.10">
    <property type="entry name" value="Transferase(Phosphotransferase) domain 1"/>
    <property type="match status" value="1"/>
</dbReference>
<dbReference type="Gene3D" id="3.30.200.20">
    <property type="entry name" value="Phosphorylase Kinase, domain 1"/>
    <property type="match status" value="1"/>
</dbReference>
<feature type="compositionally biased region" description="Gly residues" evidence="3">
    <location>
        <begin position="406"/>
        <end position="417"/>
    </location>
</feature>
<dbReference type="EMBL" id="JALJOU010000014">
    <property type="protein sequence ID" value="KAK9839806.1"/>
    <property type="molecule type" value="Genomic_DNA"/>
</dbReference>
<dbReference type="InterPro" id="IPR000719">
    <property type="entry name" value="Prot_kinase_dom"/>
</dbReference>
<dbReference type="InterPro" id="IPR001245">
    <property type="entry name" value="Ser-Thr/Tyr_kinase_cat_dom"/>
</dbReference>
<dbReference type="SUPFAM" id="SSF56112">
    <property type="entry name" value="Protein kinase-like (PK-like)"/>
    <property type="match status" value="1"/>
</dbReference>
<evidence type="ECO:0000313" key="5">
    <source>
        <dbReference type="EMBL" id="KAK9839806.1"/>
    </source>
</evidence>
<feature type="domain" description="Protein kinase" evidence="4">
    <location>
        <begin position="444"/>
        <end position="735"/>
    </location>
</feature>
<dbReference type="GO" id="GO:0004674">
    <property type="term" value="F:protein serine/threonine kinase activity"/>
    <property type="evidence" value="ECO:0007669"/>
    <property type="project" value="TreeGrafter"/>
</dbReference>
<evidence type="ECO:0000313" key="6">
    <source>
        <dbReference type="Proteomes" id="UP001445335"/>
    </source>
</evidence>
<keyword evidence="2" id="KW-0067">ATP-binding</keyword>
<dbReference type="SUPFAM" id="SSF55781">
    <property type="entry name" value="GAF domain-like"/>
    <property type="match status" value="1"/>
</dbReference>
<dbReference type="InterPro" id="IPR051681">
    <property type="entry name" value="Ser/Thr_Kinases-Pseudokinases"/>
</dbReference>
<evidence type="ECO:0000256" key="1">
    <source>
        <dbReference type="ARBA" id="ARBA00023170"/>
    </source>
</evidence>
<gene>
    <name evidence="5" type="ORF">WJX81_003100</name>
</gene>
<evidence type="ECO:0000259" key="4">
    <source>
        <dbReference type="PROSITE" id="PS50011"/>
    </source>
</evidence>
<dbReference type="Pfam" id="PF07714">
    <property type="entry name" value="PK_Tyr_Ser-Thr"/>
    <property type="match status" value="2"/>
</dbReference>
<dbReference type="AlphaFoldDB" id="A0AAW1S1F4"/>
<keyword evidence="6" id="KW-1185">Reference proteome</keyword>
<sequence>MGASLSCLAASEPGTLEGRSDSAQALQFSTRVSKGCRVAMAELPTANRGRPASVKPVPCDACDATPVTARCNAAPRPSAAPCAFSGLDLRQELPVEPMLQLLCTVLQAEIAVLTLADGNRLVMRKGAVEVCEPGEPAERAGVWAWAPLPVENELVTVEDTRLDERFKAMGGPPMCAVGELRFYCATPLVGASGRRLGTLCLGNTRPRQFGPGPAGVLANLTELIVHEVEAAAGRALQRQQSERLLSVMDLYQAPHMLVDTGAHRWRVLHLNARAVEAAGLPLEMARVCAFWDMFEMGAGLGSSRCEAWAACEPAAARGEPFKLHGVARRGALPGSAPPPRFTLKFRPAAPEEGAAALVGMALPPRGRPYFFVELEADQPPVPRRGGSPSACGSPMQAGAWADSGFGADGGADGGSPRGGSSPVGSDAGGPGALCSMSSMPFPGLEMGKLLGRGAFGFVYSGTYQGATVAVKIIPDNPDSRTQDGLPVEAHITAGLNHCNVVRTIAHAWRPLAFACHGGSVWDSAGSVASGTCNGEGETWLLLELCNRGTLQDAVAKHWFRQGHNPDGELDLAAVLATAAEIAAGMQYLHARGIVHGDLTGANVLLTSSPDVPHGFTAKVADFGLSREMNCKSRVETRTYGTITHMPPELLSSDVVSKGADVWAFSVLLFELVTGKAAFAGMNHAQVIHHVAILKRRLELPVDAPPALRALAERCMAIDPSQRSTFDQVKRELSQLRGALPAP</sequence>